<dbReference type="CDD" id="cd00491">
    <property type="entry name" value="4Oxalocrotonate_Tautomerase"/>
    <property type="match status" value="1"/>
</dbReference>
<dbReference type="NCBIfam" id="NF002571">
    <property type="entry name" value="PRK02220.1"/>
    <property type="match status" value="1"/>
</dbReference>
<evidence type="ECO:0000256" key="1">
    <source>
        <dbReference type="ARBA" id="ARBA00006723"/>
    </source>
</evidence>
<reference evidence="5" key="2">
    <citation type="submission" date="2016-03" db="EMBL/GenBank/DDBJ databases">
        <authorList>
            <person name="Ploux O."/>
        </authorList>
    </citation>
    <scope>NUCLEOTIDE SEQUENCE [LARGE SCALE GENOMIC DNA]</scope>
    <source>
        <strain evidence="5">PP9</strain>
    </source>
</reference>
<dbReference type="AlphaFoldDB" id="A0A143HH91"/>
<dbReference type="GO" id="GO:0016853">
    <property type="term" value="F:isomerase activity"/>
    <property type="evidence" value="ECO:0007669"/>
    <property type="project" value="UniProtKB-UniRule"/>
</dbReference>
<dbReference type="PANTHER" id="PTHR35530:SF1">
    <property type="entry name" value="2-HYDROXYMUCONATE TAUTOMERASE"/>
    <property type="match status" value="1"/>
</dbReference>
<sequence>MPIVTIKMLEGRTDEQKHQLVKSVTDAVSESVNAPKENISIIIEEMKKEHYAVGGVRKSEV</sequence>
<accession>A0A143HH91</accession>
<dbReference type="PANTHER" id="PTHR35530">
    <property type="entry name" value="TAUTOMERASE-RELATED"/>
    <property type="match status" value="1"/>
</dbReference>
<dbReference type="InterPro" id="IPR018191">
    <property type="entry name" value="4-OT"/>
</dbReference>
<evidence type="ECO:0000256" key="2">
    <source>
        <dbReference type="ARBA" id="ARBA00023235"/>
    </source>
</evidence>
<reference evidence="4 5" key="1">
    <citation type="journal article" date="2016" name="Genome Announc.">
        <title>Whole-Genome Sequence of Rummeliibacillus stabekisii Strain PP9 Isolated from Antarctic Soil.</title>
        <authorList>
            <person name="da Mota F.F."/>
            <person name="Vollu R.E."/>
            <person name="Jurelevicius D."/>
            <person name="Seldin L."/>
        </authorList>
    </citation>
    <scope>NUCLEOTIDE SEQUENCE [LARGE SCALE GENOMIC DNA]</scope>
    <source>
        <strain evidence="4 5">PP9</strain>
    </source>
</reference>
<dbReference type="STRING" id="241244.ATY39_16605"/>
<dbReference type="NCBIfam" id="TIGR00013">
    <property type="entry name" value="taut"/>
    <property type="match status" value="1"/>
</dbReference>
<organism evidence="4 5">
    <name type="scientific">Rummeliibacillus stabekisii</name>
    <dbReference type="NCBI Taxonomy" id="241244"/>
    <lineage>
        <taxon>Bacteria</taxon>
        <taxon>Bacillati</taxon>
        <taxon>Bacillota</taxon>
        <taxon>Bacilli</taxon>
        <taxon>Bacillales</taxon>
        <taxon>Caryophanaceae</taxon>
        <taxon>Rummeliibacillus</taxon>
    </lineage>
</organism>
<dbReference type="KEGG" id="rst:ATY39_16605"/>
<dbReference type="EMBL" id="CP014806">
    <property type="protein sequence ID" value="AMX00856.1"/>
    <property type="molecule type" value="Genomic_DNA"/>
</dbReference>
<dbReference type="Proteomes" id="UP000076021">
    <property type="component" value="Chromosome"/>
</dbReference>
<dbReference type="InterPro" id="IPR004370">
    <property type="entry name" value="4-OT-like_dom"/>
</dbReference>
<evidence type="ECO:0000256" key="3">
    <source>
        <dbReference type="RuleBase" id="RU362032"/>
    </source>
</evidence>
<dbReference type="SUPFAM" id="SSF55331">
    <property type="entry name" value="Tautomerase/MIF"/>
    <property type="match status" value="1"/>
</dbReference>
<dbReference type="EC" id="5.3.2.-" evidence="3"/>
<dbReference type="Gene3D" id="3.30.429.10">
    <property type="entry name" value="Macrophage Migration Inhibitory Factor"/>
    <property type="match status" value="1"/>
</dbReference>
<evidence type="ECO:0000313" key="4">
    <source>
        <dbReference type="EMBL" id="AMX00856.1"/>
    </source>
</evidence>
<dbReference type="Pfam" id="PF01361">
    <property type="entry name" value="Tautomerase"/>
    <property type="match status" value="1"/>
</dbReference>
<protein>
    <recommendedName>
        <fullName evidence="3">Tautomerase</fullName>
        <ecNumber evidence="3">5.3.2.-</ecNumber>
    </recommendedName>
</protein>
<keyword evidence="2 3" id="KW-0413">Isomerase</keyword>
<evidence type="ECO:0000313" key="5">
    <source>
        <dbReference type="Proteomes" id="UP000076021"/>
    </source>
</evidence>
<gene>
    <name evidence="4" type="ORF">ATY39_16605</name>
</gene>
<dbReference type="InterPro" id="IPR014347">
    <property type="entry name" value="Tautomerase/MIF_sf"/>
</dbReference>
<name>A0A143HH91_9BACL</name>
<keyword evidence="5" id="KW-1185">Reference proteome</keyword>
<dbReference type="RefSeq" id="WP_066791671.1">
    <property type="nucleotide sequence ID" value="NZ_BJVD01000002.1"/>
</dbReference>
<proteinExistence type="inferred from homology"/>
<dbReference type="OrthoDB" id="5405937at2"/>
<comment type="similarity">
    <text evidence="1 3">Belongs to the 4-oxalocrotonate tautomerase family.</text>
</comment>